<accession>A0ABS5N3D4</accession>
<keyword evidence="3" id="KW-1185">Reference proteome</keyword>
<evidence type="ECO:0000313" key="3">
    <source>
        <dbReference type="Proteomes" id="UP000676035"/>
    </source>
</evidence>
<feature type="chain" id="PRO_5045246099" description="Secreted protein" evidence="1">
    <location>
        <begin position="26"/>
        <end position="67"/>
    </location>
</feature>
<feature type="signal peptide" evidence="1">
    <location>
        <begin position="1"/>
        <end position="25"/>
    </location>
</feature>
<name>A0ABS5N3D4_9PSED</name>
<sequence>MNMASQTLTGSVAVCLLAISLNARAETAEYICLGQERGQEVTVIAGSEAQAVALVKTHWRTAGCFKK</sequence>
<evidence type="ECO:0008006" key="4">
    <source>
        <dbReference type="Google" id="ProtNLM"/>
    </source>
</evidence>
<comment type="caution">
    <text evidence="2">The sequence shown here is derived from an EMBL/GenBank/DDBJ whole genome shotgun (WGS) entry which is preliminary data.</text>
</comment>
<dbReference type="EMBL" id="JAGYHF010000012">
    <property type="protein sequence ID" value="MBS4081074.1"/>
    <property type="molecule type" value="Genomic_DNA"/>
</dbReference>
<proteinExistence type="predicted"/>
<gene>
    <name evidence="2" type="ORF">KFS80_22545</name>
</gene>
<keyword evidence="1" id="KW-0732">Signal</keyword>
<reference evidence="2 3" key="1">
    <citation type="submission" date="2021-04" db="EMBL/GenBank/DDBJ databases">
        <title>Pseudomonas rustica sp. nov. isolated from raw milk.</title>
        <authorList>
            <person name="Fiedler G."/>
            <person name="Gieschler S."/>
            <person name="Kabisch J."/>
            <person name="Grimmler C."/>
            <person name="Brinks E."/>
            <person name="Wagner N."/>
            <person name="Hetzer B."/>
            <person name="Franz C.M.A.P."/>
            <person name="Boehnlein C."/>
        </authorList>
    </citation>
    <scope>NUCLEOTIDE SEQUENCE [LARGE SCALE GENOMIC DNA]</scope>
    <source>
        <strain evidence="2 3">MBT-4</strain>
    </source>
</reference>
<organism evidence="2 3">
    <name type="scientific">Pseudomonas rustica</name>
    <dbReference type="NCBI Taxonomy" id="2827099"/>
    <lineage>
        <taxon>Bacteria</taxon>
        <taxon>Pseudomonadati</taxon>
        <taxon>Pseudomonadota</taxon>
        <taxon>Gammaproteobacteria</taxon>
        <taxon>Pseudomonadales</taxon>
        <taxon>Pseudomonadaceae</taxon>
        <taxon>Pseudomonas</taxon>
    </lineage>
</organism>
<dbReference type="Proteomes" id="UP000676035">
    <property type="component" value="Unassembled WGS sequence"/>
</dbReference>
<dbReference type="RefSeq" id="WP_212545968.1">
    <property type="nucleotide sequence ID" value="NZ_JAGYHE010000002.1"/>
</dbReference>
<evidence type="ECO:0000256" key="1">
    <source>
        <dbReference type="SAM" id="SignalP"/>
    </source>
</evidence>
<evidence type="ECO:0000313" key="2">
    <source>
        <dbReference type="EMBL" id="MBS4081074.1"/>
    </source>
</evidence>
<protein>
    <recommendedName>
        <fullName evidence="4">Secreted protein</fullName>
    </recommendedName>
</protein>